<comment type="caution">
    <text evidence="1">The sequence shown here is derived from an EMBL/GenBank/DDBJ whole genome shotgun (WGS) entry which is preliminary data.</text>
</comment>
<accession>A0A3S0Z6C8</accession>
<reference evidence="1 2" key="1">
    <citation type="submission" date="2019-01" db="EMBL/GenBank/DDBJ databases">
        <title>A draft genome assembly of the solar-powered sea slug Elysia chlorotica.</title>
        <authorList>
            <person name="Cai H."/>
            <person name="Li Q."/>
            <person name="Fang X."/>
            <person name="Li J."/>
            <person name="Curtis N.E."/>
            <person name="Altenburger A."/>
            <person name="Shibata T."/>
            <person name="Feng M."/>
            <person name="Maeda T."/>
            <person name="Schwartz J.A."/>
            <person name="Shigenobu S."/>
            <person name="Lundholm N."/>
            <person name="Nishiyama T."/>
            <person name="Yang H."/>
            <person name="Hasebe M."/>
            <person name="Li S."/>
            <person name="Pierce S.K."/>
            <person name="Wang J."/>
        </authorList>
    </citation>
    <scope>NUCLEOTIDE SEQUENCE [LARGE SCALE GENOMIC DNA]</scope>
    <source>
        <strain evidence="1">EC2010</strain>
        <tissue evidence="1">Whole organism of an adult</tissue>
    </source>
</reference>
<gene>
    <name evidence="1" type="ORF">EGW08_021972</name>
</gene>
<keyword evidence="2" id="KW-1185">Reference proteome</keyword>
<evidence type="ECO:0000313" key="1">
    <source>
        <dbReference type="EMBL" id="RUS70295.1"/>
    </source>
</evidence>
<sequence>MLFLCSTSSLFSEYSIPPHPVHGDLYSDIEFSDILTRGIGIDEGDELIPVNDKRWKQWISEKDLRLIEELLPKYIAHAALTHPEDYDWDNFDTKSPLKYIYSRTETVELAQLLVQCKVAKTPVIQCFKYLGGLAPNISVHLASLFLRFYTNRIHDDLTDMFKIIATRIHRDYVDRWFFDLLAVLHAMIDDPRPPVITGLNFEEDDHDVEYSRPNPNYVDIPDSPSDIEIKERIVSGRMKRLELKIFDPYTDPRFEAVRNAPRHIRTYSIIQTMFDATVAITDVKYNSCPQTYDGRLPNSKYCTRLDMVLRDVINTNHGWNDILKTRLRYTEDGSVEEHSNLTVYKRVEPILRPKYYKKYIGDSKIVTFNDESCAETSITDCDVSARNKYYLVPHRHRLERMKTRQSVLRCRDARLNTSVAEAELKETE</sequence>
<organism evidence="1 2">
    <name type="scientific">Elysia chlorotica</name>
    <name type="common">Eastern emerald elysia</name>
    <name type="synonym">Sea slug</name>
    <dbReference type="NCBI Taxonomy" id="188477"/>
    <lineage>
        <taxon>Eukaryota</taxon>
        <taxon>Metazoa</taxon>
        <taxon>Spiralia</taxon>
        <taxon>Lophotrochozoa</taxon>
        <taxon>Mollusca</taxon>
        <taxon>Gastropoda</taxon>
        <taxon>Heterobranchia</taxon>
        <taxon>Euthyneura</taxon>
        <taxon>Panpulmonata</taxon>
        <taxon>Sacoglossa</taxon>
        <taxon>Placobranchoidea</taxon>
        <taxon>Plakobranchidae</taxon>
        <taxon>Elysia</taxon>
    </lineage>
</organism>
<dbReference type="AlphaFoldDB" id="A0A3S0Z6C8"/>
<proteinExistence type="predicted"/>
<protein>
    <submittedName>
        <fullName evidence="1">Uncharacterized protein</fullName>
    </submittedName>
</protein>
<dbReference type="EMBL" id="RQTK01001446">
    <property type="protein sequence ID" value="RUS70295.1"/>
    <property type="molecule type" value="Genomic_DNA"/>
</dbReference>
<name>A0A3S0Z6C8_ELYCH</name>
<evidence type="ECO:0000313" key="2">
    <source>
        <dbReference type="Proteomes" id="UP000271974"/>
    </source>
</evidence>
<dbReference type="Proteomes" id="UP000271974">
    <property type="component" value="Unassembled WGS sequence"/>
</dbReference>